<evidence type="ECO:0000256" key="1">
    <source>
        <dbReference type="SAM" id="Phobius"/>
    </source>
</evidence>
<feature type="transmembrane region" description="Helical" evidence="1">
    <location>
        <begin position="37"/>
        <end position="61"/>
    </location>
</feature>
<protein>
    <submittedName>
        <fullName evidence="2">Uncharacterized protein</fullName>
    </submittedName>
</protein>
<organism evidence="2 3">
    <name type="scientific">Micromonospora craterilacus</name>
    <dbReference type="NCBI Taxonomy" id="1655439"/>
    <lineage>
        <taxon>Bacteria</taxon>
        <taxon>Bacillati</taxon>
        <taxon>Actinomycetota</taxon>
        <taxon>Actinomycetes</taxon>
        <taxon>Micromonosporales</taxon>
        <taxon>Micromonosporaceae</taxon>
        <taxon>Micromonospora</taxon>
    </lineage>
</organism>
<accession>A0A2W2D9W9</accession>
<dbReference type="Proteomes" id="UP000248924">
    <property type="component" value="Unassembled WGS sequence"/>
</dbReference>
<dbReference type="RefSeq" id="WP_111219208.1">
    <property type="nucleotide sequence ID" value="NZ_POTY01000314.1"/>
</dbReference>
<keyword evidence="1" id="KW-1133">Transmembrane helix</keyword>
<keyword evidence="1" id="KW-0812">Transmembrane</keyword>
<dbReference type="EMBL" id="POTY01000314">
    <property type="protein sequence ID" value="PZG07613.1"/>
    <property type="molecule type" value="Genomic_DNA"/>
</dbReference>
<gene>
    <name evidence="2" type="ORF">C1I95_30840</name>
</gene>
<comment type="caution">
    <text evidence="2">The sequence shown here is derived from an EMBL/GenBank/DDBJ whole genome shotgun (WGS) entry which is preliminary data.</text>
</comment>
<reference evidence="2 3" key="1">
    <citation type="submission" date="2018-01" db="EMBL/GenBank/DDBJ databases">
        <title>Draft genome sequence of Jishengella sp. NA12.</title>
        <authorList>
            <person name="Sahin N."/>
            <person name="Ay H."/>
            <person name="Saygin H."/>
        </authorList>
    </citation>
    <scope>NUCLEOTIDE SEQUENCE [LARGE SCALE GENOMIC DNA]</scope>
    <source>
        <strain evidence="2 3">NA12</strain>
    </source>
</reference>
<sequence length="286" mass="31358">MRDEMTFVERLHHDLQDVRWPEPAELRTRARRRRRRTVLTAAASVLVVAAASAVVMTNLAAPPPQLATPLMEPSVRAFAEIPLASLVQPGDLRVNTDPPLGEAGLGEPVRLDVMLLACHEEQGLTTRWETSRYSRSQTLLRSRPHGAEPRPADLVLNQDVYRLAPQVAAGLFARIDVLLAPCATWRSKGDAQWGDRIAQAEASHQWEVTDRDFAGDEAVLIRHTTRIRNLDTGETRAPGRPETTAVVRVGDLVTVMGLGRDGTESELRRVATVAAGRLCAAANPPC</sequence>
<evidence type="ECO:0000313" key="2">
    <source>
        <dbReference type="EMBL" id="PZG07613.1"/>
    </source>
</evidence>
<evidence type="ECO:0000313" key="3">
    <source>
        <dbReference type="Proteomes" id="UP000248924"/>
    </source>
</evidence>
<dbReference type="OrthoDB" id="3402398at2"/>
<dbReference type="AlphaFoldDB" id="A0A2W2D9W9"/>
<keyword evidence="1" id="KW-0472">Membrane</keyword>
<name>A0A2W2D9W9_9ACTN</name>
<keyword evidence="3" id="KW-1185">Reference proteome</keyword>
<proteinExistence type="predicted"/>